<feature type="transmembrane region" description="Helical" evidence="6">
    <location>
        <begin position="6"/>
        <end position="30"/>
    </location>
</feature>
<accession>A0A1Y4DF69</accession>
<evidence type="ECO:0000256" key="6">
    <source>
        <dbReference type="SAM" id="Phobius"/>
    </source>
</evidence>
<dbReference type="GO" id="GO:0016020">
    <property type="term" value="C:membrane"/>
    <property type="evidence" value="ECO:0007669"/>
    <property type="project" value="UniProtKB-SubCell"/>
</dbReference>
<organism evidence="7 8">
    <name type="scientific">Candidatus Avelusimicrobium gallicola</name>
    <dbReference type="NCBI Taxonomy" id="2562704"/>
    <lineage>
        <taxon>Bacteria</taxon>
        <taxon>Pseudomonadati</taxon>
        <taxon>Elusimicrobiota</taxon>
        <taxon>Elusimicrobia</taxon>
        <taxon>Elusimicrobiales</taxon>
        <taxon>Elusimicrobiaceae</taxon>
        <taxon>Candidatus Avelusimicrobium</taxon>
    </lineage>
</organism>
<keyword evidence="3 6" id="KW-0812">Transmembrane</keyword>
<gene>
    <name evidence="7" type="ORF">B5F75_02030</name>
</gene>
<evidence type="ECO:0000256" key="5">
    <source>
        <dbReference type="ARBA" id="ARBA00023136"/>
    </source>
</evidence>
<proteinExistence type="predicted"/>
<dbReference type="RefSeq" id="WP_239406341.1">
    <property type="nucleotide sequence ID" value="NZ_NFJD01000001.1"/>
</dbReference>
<dbReference type="Proteomes" id="UP000196368">
    <property type="component" value="Unassembled WGS sequence"/>
</dbReference>
<keyword evidence="8" id="KW-1185">Reference proteome</keyword>
<name>A0A1Y4DF69_9BACT</name>
<dbReference type="PROSITE" id="PS00409">
    <property type="entry name" value="PROKAR_NTER_METHYL"/>
    <property type="match status" value="1"/>
</dbReference>
<dbReference type="InterPro" id="IPR045584">
    <property type="entry name" value="Pilin-like"/>
</dbReference>
<comment type="subcellular location">
    <subcellularLocation>
        <location evidence="1">Membrane</location>
        <topology evidence="1">Single-pass membrane protein</topology>
    </subcellularLocation>
</comment>
<evidence type="ECO:0000256" key="2">
    <source>
        <dbReference type="ARBA" id="ARBA00022481"/>
    </source>
</evidence>
<dbReference type="Gene3D" id="3.30.700.10">
    <property type="entry name" value="Glycoprotein, Type 4 Pilin"/>
    <property type="match status" value="1"/>
</dbReference>
<dbReference type="EMBL" id="NFJD01000001">
    <property type="protein sequence ID" value="OUO57575.1"/>
    <property type="molecule type" value="Genomic_DNA"/>
</dbReference>
<dbReference type="SUPFAM" id="SSF54523">
    <property type="entry name" value="Pili subunits"/>
    <property type="match status" value="1"/>
</dbReference>
<evidence type="ECO:0000256" key="3">
    <source>
        <dbReference type="ARBA" id="ARBA00022692"/>
    </source>
</evidence>
<dbReference type="Pfam" id="PF07963">
    <property type="entry name" value="N_methyl"/>
    <property type="match status" value="1"/>
</dbReference>
<dbReference type="InterPro" id="IPR012902">
    <property type="entry name" value="N_methyl_site"/>
</dbReference>
<dbReference type="NCBIfam" id="TIGR02532">
    <property type="entry name" value="IV_pilin_GFxxxE"/>
    <property type="match status" value="1"/>
</dbReference>
<comment type="caution">
    <text evidence="7">The sequence shown here is derived from an EMBL/GenBank/DDBJ whole genome shotgun (WGS) entry which is preliminary data.</text>
</comment>
<dbReference type="PANTHER" id="PTHR30093:SF44">
    <property type="entry name" value="TYPE II SECRETION SYSTEM CORE PROTEIN G"/>
    <property type="match status" value="1"/>
</dbReference>
<evidence type="ECO:0000256" key="4">
    <source>
        <dbReference type="ARBA" id="ARBA00022989"/>
    </source>
</evidence>
<evidence type="ECO:0000313" key="8">
    <source>
        <dbReference type="Proteomes" id="UP000196368"/>
    </source>
</evidence>
<keyword evidence="2" id="KW-0488">Methylation</keyword>
<dbReference type="AlphaFoldDB" id="A0A1Y4DF69"/>
<keyword evidence="5 6" id="KW-0472">Membrane</keyword>
<protein>
    <submittedName>
        <fullName evidence="7">Uncharacterized protein</fullName>
    </submittedName>
</protein>
<sequence>MQTKQGFTLIELLVVVLIIGILAAVAMPQYEKAVLKSRMSSMWPILKSLKTAQESFFLANGTYTDDLNVLDITVPKGDLRSNSAVGQEDYNNGTCLDNLYGTTQDKWVVAGGIGKDCDSGATNGCLIKLWLDHSTRPGEIECEGTHPKCAELCRTFDFVTD</sequence>
<evidence type="ECO:0000256" key="1">
    <source>
        <dbReference type="ARBA" id="ARBA00004167"/>
    </source>
</evidence>
<dbReference type="PANTHER" id="PTHR30093">
    <property type="entry name" value="GENERAL SECRETION PATHWAY PROTEIN G"/>
    <property type="match status" value="1"/>
</dbReference>
<reference evidence="8" key="1">
    <citation type="submission" date="2017-04" db="EMBL/GenBank/DDBJ databases">
        <title>Function of individual gut microbiota members based on whole genome sequencing of pure cultures obtained from chicken caecum.</title>
        <authorList>
            <person name="Medvecky M."/>
            <person name="Cejkova D."/>
            <person name="Polansky O."/>
            <person name="Karasova D."/>
            <person name="Kubasova T."/>
            <person name="Cizek A."/>
            <person name="Rychlik I."/>
        </authorList>
    </citation>
    <scope>NUCLEOTIDE SEQUENCE [LARGE SCALE GENOMIC DNA]</scope>
    <source>
        <strain evidence="8">An273</strain>
    </source>
</reference>
<keyword evidence="4 6" id="KW-1133">Transmembrane helix</keyword>
<evidence type="ECO:0000313" key="7">
    <source>
        <dbReference type="EMBL" id="OUO57575.1"/>
    </source>
</evidence>